<proteinExistence type="inferred from homology"/>
<comment type="similarity">
    <text evidence="1">Belongs to the ornithine cyclodeaminase/mu-crystallin family.</text>
</comment>
<evidence type="ECO:0000256" key="1">
    <source>
        <dbReference type="ARBA" id="ARBA00008903"/>
    </source>
</evidence>
<dbReference type="PANTHER" id="PTHR13812">
    <property type="entry name" value="KETIMINE REDUCTASE MU-CRYSTALLIN"/>
    <property type="match status" value="1"/>
</dbReference>
<sequence length="316" mass="33402">MLQLDAATLAQRLPLGALVPALREMFIAGCEVPQRHTHRITHPTGEAGTVLLMPAWQPGRHLGVKTINIFPGNTALGLPGLHAIYLLFDANTGVPVALMDGSELTARRTAAASALAAHYLARADVQHLVVLGSGRVATLLPQAYRQVRPKLQRVTVWNHRPEGAERLAAQLRDQGFNAQASTDLEAAVRSACIVSCATLARQALVHGAWLAPGTHLDLIGSFAPDTREADAACFTRGRVFVDTEEALLKAGDLVQAAAEGQFKPARLQATLAQLCRGQHAGRQQGGDVTVFKAVGSALEDLAAAELALAWADTPGG</sequence>
<reference evidence="2 3" key="1">
    <citation type="submission" date="2019-01" db="EMBL/GenBank/DDBJ databases">
        <authorList>
            <person name="Chen W.-M."/>
        </authorList>
    </citation>
    <scope>NUCLEOTIDE SEQUENCE [LARGE SCALE GENOMIC DNA]</scope>
    <source>
        <strain evidence="2 3">KYPY4</strain>
    </source>
</reference>
<dbReference type="PIRSF" id="PIRSF001439">
    <property type="entry name" value="CryM"/>
    <property type="match status" value="1"/>
</dbReference>
<dbReference type="GO" id="GO:0016491">
    <property type="term" value="F:oxidoreductase activity"/>
    <property type="evidence" value="ECO:0007669"/>
    <property type="project" value="UniProtKB-ARBA"/>
</dbReference>
<organism evidence="2 3">
    <name type="scientific">Rubrivivax rivuli</name>
    <dbReference type="NCBI Taxonomy" id="1862385"/>
    <lineage>
        <taxon>Bacteria</taxon>
        <taxon>Pseudomonadati</taxon>
        <taxon>Pseudomonadota</taxon>
        <taxon>Betaproteobacteria</taxon>
        <taxon>Burkholderiales</taxon>
        <taxon>Sphaerotilaceae</taxon>
        <taxon>Rubrivivax</taxon>
    </lineage>
</organism>
<dbReference type="OrthoDB" id="5293744at2"/>
<dbReference type="InterPro" id="IPR036291">
    <property type="entry name" value="NAD(P)-bd_dom_sf"/>
</dbReference>
<dbReference type="InterPro" id="IPR003462">
    <property type="entry name" value="ODC_Mu_crystall"/>
</dbReference>
<dbReference type="Gene3D" id="3.30.1780.10">
    <property type="entry name" value="ornithine cyclodeaminase, domain 1"/>
    <property type="match status" value="1"/>
</dbReference>
<name>A0A437RRK3_9BURK</name>
<dbReference type="FunFam" id="3.40.50.720:FF:000311">
    <property type="entry name" value="Ornithine cyclodeaminase"/>
    <property type="match status" value="1"/>
</dbReference>
<protein>
    <submittedName>
        <fullName evidence="2">Ornithine cyclodeaminase family protein</fullName>
    </submittedName>
</protein>
<dbReference type="EMBL" id="SACR01000001">
    <property type="protein sequence ID" value="RVU49426.1"/>
    <property type="molecule type" value="Genomic_DNA"/>
</dbReference>
<dbReference type="Pfam" id="PF02423">
    <property type="entry name" value="OCD_Mu_crystall"/>
    <property type="match status" value="1"/>
</dbReference>
<dbReference type="GO" id="GO:0019752">
    <property type="term" value="P:carboxylic acid metabolic process"/>
    <property type="evidence" value="ECO:0007669"/>
    <property type="project" value="UniProtKB-ARBA"/>
</dbReference>
<evidence type="ECO:0000313" key="2">
    <source>
        <dbReference type="EMBL" id="RVU49426.1"/>
    </source>
</evidence>
<dbReference type="Proteomes" id="UP000285575">
    <property type="component" value="Unassembled WGS sequence"/>
</dbReference>
<keyword evidence="3" id="KW-1185">Reference proteome</keyword>
<accession>A0A437RRK3</accession>
<dbReference type="Gene3D" id="3.40.50.720">
    <property type="entry name" value="NAD(P)-binding Rossmann-like Domain"/>
    <property type="match status" value="1"/>
</dbReference>
<dbReference type="NCBIfam" id="NF004793">
    <property type="entry name" value="PRK06141.1"/>
    <property type="match status" value="1"/>
</dbReference>
<dbReference type="InterPro" id="IPR023401">
    <property type="entry name" value="ODC_N"/>
</dbReference>
<dbReference type="RefSeq" id="WP_128227062.1">
    <property type="nucleotide sequence ID" value="NZ_SACR01000001.1"/>
</dbReference>
<dbReference type="PANTHER" id="PTHR13812:SF19">
    <property type="entry name" value="KETIMINE REDUCTASE MU-CRYSTALLIN"/>
    <property type="match status" value="1"/>
</dbReference>
<dbReference type="AlphaFoldDB" id="A0A437RRK3"/>
<gene>
    <name evidence="2" type="ORF">EOE66_02310</name>
</gene>
<evidence type="ECO:0000313" key="3">
    <source>
        <dbReference type="Proteomes" id="UP000285575"/>
    </source>
</evidence>
<dbReference type="SUPFAM" id="SSF51735">
    <property type="entry name" value="NAD(P)-binding Rossmann-fold domains"/>
    <property type="match status" value="1"/>
</dbReference>
<dbReference type="GO" id="GO:0005737">
    <property type="term" value="C:cytoplasm"/>
    <property type="evidence" value="ECO:0007669"/>
    <property type="project" value="TreeGrafter"/>
</dbReference>
<comment type="caution">
    <text evidence="2">The sequence shown here is derived from an EMBL/GenBank/DDBJ whole genome shotgun (WGS) entry which is preliminary data.</text>
</comment>